<accession>A0A177KU26</accession>
<dbReference type="InterPro" id="IPR009057">
    <property type="entry name" value="Homeodomain-like_sf"/>
</dbReference>
<proteinExistence type="predicted"/>
<feature type="DNA-binding region" description="H-T-H motif" evidence="3">
    <location>
        <begin position="36"/>
        <end position="55"/>
    </location>
</feature>
<dbReference type="EMBL" id="LQWZ01000021">
    <property type="protein sequence ID" value="OAH56637.1"/>
    <property type="molecule type" value="Genomic_DNA"/>
</dbReference>
<comment type="caution">
    <text evidence="5">The sequence shown here is derived from an EMBL/GenBank/DDBJ whole genome shotgun (WGS) entry which is preliminary data.</text>
</comment>
<evidence type="ECO:0000256" key="1">
    <source>
        <dbReference type="ARBA" id="ARBA00022491"/>
    </source>
</evidence>
<dbReference type="OrthoDB" id="9810250at2"/>
<reference evidence="5 6" key="1">
    <citation type="submission" date="2016-01" db="EMBL/GenBank/DDBJ databases">
        <title>Investigation of taxonomic status of Bacillus aminovorans.</title>
        <authorList>
            <person name="Verma A."/>
            <person name="Pal Y."/>
            <person name="Krishnamurthi S."/>
        </authorList>
    </citation>
    <scope>NUCLEOTIDE SEQUENCE [LARGE SCALE GENOMIC DNA]</scope>
    <source>
        <strain evidence="5 6">DSM 4337</strain>
    </source>
</reference>
<evidence type="ECO:0000313" key="6">
    <source>
        <dbReference type="Proteomes" id="UP000077271"/>
    </source>
</evidence>
<dbReference type="RefSeq" id="WP_063974875.1">
    <property type="nucleotide sequence ID" value="NZ_LQWZ01000021.1"/>
</dbReference>
<dbReference type="Gene3D" id="1.10.357.10">
    <property type="entry name" value="Tetracycline Repressor, domain 2"/>
    <property type="match status" value="1"/>
</dbReference>
<dbReference type="PANTHER" id="PTHR43479:SF23">
    <property type="entry name" value="HTH TETR-TYPE DOMAIN-CONTAINING PROTEIN"/>
    <property type="match status" value="1"/>
</dbReference>
<keyword evidence="1" id="KW-0678">Repressor</keyword>
<evidence type="ECO:0000256" key="2">
    <source>
        <dbReference type="ARBA" id="ARBA00023125"/>
    </source>
</evidence>
<dbReference type="PROSITE" id="PS50977">
    <property type="entry name" value="HTH_TETR_2"/>
    <property type="match status" value="1"/>
</dbReference>
<sequence>MDNIKDYTDPRILRTRLLIKEAFVDLLQEMDIEKMSVSRIAERATISRVTFYLHYRDIPDMLDKMADDMIEDIQGAINSQPVNEGSSEDTDWLMLERLLEHIAKHANFYKVTLGSRKAPIFTERLLNMLTEIITVRLEYLGRNSFSYKAGIQKDIAIWHGSSSLIGTIVSWLRNDMPYTPHFLAKQFYLLTSHNQDKNS</sequence>
<dbReference type="Proteomes" id="UP000077271">
    <property type="component" value="Unassembled WGS sequence"/>
</dbReference>
<evidence type="ECO:0000259" key="4">
    <source>
        <dbReference type="PROSITE" id="PS50977"/>
    </source>
</evidence>
<name>A0A177KU26_9BACI</name>
<evidence type="ECO:0000256" key="3">
    <source>
        <dbReference type="PROSITE-ProRule" id="PRU00335"/>
    </source>
</evidence>
<dbReference type="PANTHER" id="PTHR43479">
    <property type="entry name" value="ACREF/ENVCD OPERON REPRESSOR-RELATED"/>
    <property type="match status" value="1"/>
</dbReference>
<organism evidence="5 6">
    <name type="scientific">Domibacillus aminovorans</name>
    <dbReference type="NCBI Taxonomy" id="29332"/>
    <lineage>
        <taxon>Bacteria</taxon>
        <taxon>Bacillati</taxon>
        <taxon>Bacillota</taxon>
        <taxon>Bacilli</taxon>
        <taxon>Bacillales</taxon>
        <taxon>Bacillaceae</taxon>
        <taxon>Domibacillus</taxon>
    </lineage>
</organism>
<dbReference type="InterPro" id="IPR001647">
    <property type="entry name" value="HTH_TetR"/>
</dbReference>
<dbReference type="Pfam" id="PF14278">
    <property type="entry name" value="TetR_C_8"/>
    <property type="match status" value="1"/>
</dbReference>
<dbReference type="GO" id="GO:0003677">
    <property type="term" value="F:DNA binding"/>
    <property type="evidence" value="ECO:0007669"/>
    <property type="project" value="UniProtKB-UniRule"/>
</dbReference>
<gene>
    <name evidence="5" type="ORF">AWH48_19930</name>
</gene>
<feature type="domain" description="HTH tetR-type" evidence="4">
    <location>
        <begin position="13"/>
        <end position="73"/>
    </location>
</feature>
<dbReference type="InterPro" id="IPR050624">
    <property type="entry name" value="HTH-type_Tx_Regulator"/>
</dbReference>
<dbReference type="InterPro" id="IPR039532">
    <property type="entry name" value="TetR_C_Firmicutes"/>
</dbReference>
<keyword evidence="2 3" id="KW-0238">DNA-binding</keyword>
<protein>
    <submittedName>
        <fullName evidence="5">TetR family transcriptional regulator</fullName>
    </submittedName>
</protein>
<dbReference type="SUPFAM" id="SSF46689">
    <property type="entry name" value="Homeodomain-like"/>
    <property type="match status" value="1"/>
</dbReference>
<dbReference type="AlphaFoldDB" id="A0A177KU26"/>
<evidence type="ECO:0000313" key="5">
    <source>
        <dbReference type="EMBL" id="OAH56637.1"/>
    </source>
</evidence>